<dbReference type="Gene3D" id="2.60.120.260">
    <property type="entry name" value="Galactose-binding domain-like"/>
    <property type="match status" value="1"/>
</dbReference>
<feature type="region of interest" description="Disordered" evidence="6">
    <location>
        <begin position="1"/>
        <end position="42"/>
    </location>
</feature>
<name>A0AAV2H0B3_LYMST</name>
<comment type="caution">
    <text evidence="9">The sequence shown here is derived from an EMBL/GenBank/DDBJ whole genome shotgun (WGS) entry which is preliminary data.</text>
</comment>
<dbReference type="Proteomes" id="UP001497497">
    <property type="component" value="Unassembled WGS sequence"/>
</dbReference>
<dbReference type="GO" id="GO:0043495">
    <property type="term" value="F:protein-membrane adaptor activity"/>
    <property type="evidence" value="ECO:0007669"/>
    <property type="project" value="TreeGrafter"/>
</dbReference>
<dbReference type="InterPro" id="IPR045119">
    <property type="entry name" value="SUN1-5"/>
</dbReference>
<evidence type="ECO:0000256" key="1">
    <source>
        <dbReference type="ARBA" id="ARBA00004370"/>
    </source>
</evidence>
<evidence type="ECO:0000256" key="6">
    <source>
        <dbReference type="SAM" id="MobiDB-lite"/>
    </source>
</evidence>
<feature type="compositionally biased region" description="Basic and acidic residues" evidence="6">
    <location>
        <begin position="336"/>
        <end position="359"/>
    </location>
</feature>
<feature type="region of interest" description="Disordered" evidence="6">
    <location>
        <begin position="372"/>
        <end position="392"/>
    </location>
</feature>
<dbReference type="PANTHER" id="PTHR12911:SF8">
    <property type="entry name" value="KLAROID PROTEIN-RELATED"/>
    <property type="match status" value="1"/>
</dbReference>
<feature type="region of interest" description="Disordered" evidence="6">
    <location>
        <begin position="150"/>
        <end position="222"/>
    </location>
</feature>
<keyword evidence="3 7" id="KW-1133">Transmembrane helix</keyword>
<feature type="domain" description="SUN" evidence="8">
    <location>
        <begin position="923"/>
        <end position="1083"/>
    </location>
</feature>
<dbReference type="FunFam" id="2.60.120.260:FF:000009">
    <property type="entry name" value="SUN domain-containing protein 1 isoform X1"/>
    <property type="match status" value="1"/>
</dbReference>
<evidence type="ECO:0000256" key="4">
    <source>
        <dbReference type="ARBA" id="ARBA00023054"/>
    </source>
</evidence>
<keyword evidence="5 7" id="KW-0472">Membrane</keyword>
<feature type="compositionally biased region" description="Basic and acidic residues" evidence="6">
    <location>
        <begin position="178"/>
        <end position="191"/>
    </location>
</feature>
<evidence type="ECO:0000256" key="2">
    <source>
        <dbReference type="ARBA" id="ARBA00022692"/>
    </source>
</evidence>
<dbReference type="Pfam" id="PF07738">
    <property type="entry name" value="Sad1_UNC"/>
    <property type="match status" value="1"/>
</dbReference>
<evidence type="ECO:0000259" key="8">
    <source>
        <dbReference type="PROSITE" id="PS51469"/>
    </source>
</evidence>
<keyword evidence="2 7" id="KW-0812">Transmembrane</keyword>
<feature type="region of interest" description="Disordered" evidence="6">
    <location>
        <begin position="253"/>
        <end position="294"/>
    </location>
</feature>
<dbReference type="AlphaFoldDB" id="A0AAV2H0B3"/>
<keyword evidence="4" id="KW-0175">Coiled coil</keyword>
<evidence type="ECO:0000313" key="10">
    <source>
        <dbReference type="Proteomes" id="UP001497497"/>
    </source>
</evidence>
<evidence type="ECO:0000256" key="3">
    <source>
        <dbReference type="ARBA" id="ARBA00022989"/>
    </source>
</evidence>
<feature type="region of interest" description="Disordered" evidence="6">
    <location>
        <begin position="440"/>
        <end position="476"/>
    </location>
</feature>
<evidence type="ECO:0000256" key="5">
    <source>
        <dbReference type="ARBA" id="ARBA00023136"/>
    </source>
</evidence>
<sequence>MIMARSLPRSPHIFQNHSTQFSRNSTPSFTSTSTSRESNKSALSANRAEFDDSYRQYSQLLQTIHQSQSQSSPGSVSFTSKDKRDFSHNLHASFSSNRRTNLSIEEIVCDEIDDVLPKTDYTYVRTASYSPKYSRDTKYISPNMSRRRIHGSQPVFLSDDEDDFTEETPGLNIVPDSKVYKMNEEPEREPSESGSTKSKSTRGRRRTIVTSTPRTPHVNQISAHDHYYSGMLLRSGSHIKGVQSYLNEKEAHVMKERDKTKDSKDHLNTAVTRRNRNQRHSFDSPSHPGLYASGLTSLDVDTRSQRMNARNLVTTITTTTTTTYEENQKALASEEASEKKLRLDQKQTEKHDNPLNHFHTEKLGHSTAMWKEEKGHDQSDKSQTEKVTSHFNRTEIDKGDFLRSSRQAKSQYKLQHLYGLDYDEEISDEDGLDWTDYQKTSTQATHDQQRIKTSKNTRRSQNDSMNKQRSFDTDSQIQSHINRQSTLGQGWGYSFYLWIATCLTSVKTAVSTSSSDAGLVSGVQSASAVLLNSASLSARWFMHWIASVATWLVTKSATILLWDIEVKQRRRRGCCCFFLPLLFLLPLFLLGGYYTRDVYQNAGSYLSNGKQVLSSSLSYLWFSTSADTKTSYIEVPPPSITPVTQAEAPQINMTHIYQYIQQTVIQAAALHRDDGPVGLTHEQVESIVGDLLAKHLDGLKANLEERIKALKVLIAKDGSSLSSLEGVITGMTEEIKATVQAHKTISVNMEQLKESIGSTNQKNTLEWQTAYEAQQLKILDLTQQISSLSSQNAALTAMLTNCCRNNTLPADNIRAQIKTILSQMGTEDYDNLTGLFAWTNGKFIERSEMDQKLDVLYTQIMDSLKVALSNIEQTQNVKSDAESHATIVAGIDELAVKNIIEDALIQFSADRVGMPDFALESAGGSVLSVRCSETFYKKTALVSVFGIPLWYTSNSPRTVIQPNVHPGECWAFKGDSGRLVLQLSHPIQITGFTLEHIPRSLAPRGDISSAPREFTVFGLASESDHLGVNLGNYTYEDNGKPIQLYSTQNHQSGIFQHVELRVLSNHGNKEYTCIYRFRVHGLP</sequence>
<feature type="transmembrane region" description="Helical" evidence="7">
    <location>
        <begin position="574"/>
        <end position="594"/>
    </location>
</feature>
<dbReference type="PROSITE" id="PS51469">
    <property type="entry name" value="SUN"/>
    <property type="match status" value="1"/>
</dbReference>
<feature type="compositionally biased region" description="Low complexity" evidence="6">
    <location>
        <begin position="21"/>
        <end position="36"/>
    </location>
</feature>
<dbReference type="InterPro" id="IPR012919">
    <property type="entry name" value="SUN_dom"/>
</dbReference>
<feature type="compositionally biased region" description="Polar residues" evidence="6">
    <location>
        <begin position="462"/>
        <end position="476"/>
    </location>
</feature>
<accession>A0AAV2H0B3</accession>
<feature type="compositionally biased region" description="Polar residues" evidence="6">
    <location>
        <begin position="208"/>
        <end position="222"/>
    </location>
</feature>
<dbReference type="PANTHER" id="PTHR12911">
    <property type="entry name" value="SAD1/UNC-84-LIKE PROTEIN-RELATED"/>
    <property type="match status" value="1"/>
</dbReference>
<feature type="transmembrane region" description="Helical" evidence="7">
    <location>
        <begin position="540"/>
        <end position="562"/>
    </location>
</feature>
<keyword evidence="10" id="KW-1185">Reference proteome</keyword>
<protein>
    <recommendedName>
        <fullName evidence="8">SUN domain-containing protein</fullName>
    </recommendedName>
</protein>
<dbReference type="GO" id="GO:0034993">
    <property type="term" value="C:meiotic nuclear membrane microtubule tethering complex"/>
    <property type="evidence" value="ECO:0007669"/>
    <property type="project" value="TreeGrafter"/>
</dbReference>
<organism evidence="9 10">
    <name type="scientific">Lymnaea stagnalis</name>
    <name type="common">Great pond snail</name>
    <name type="synonym">Helix stagnalis</name>
    <dbReference type="NCBI Taxonomy" id="6523"/>
    <lineage>
        <taxon>Eukaryota</taxon>
        <taxon>Metazoa</taxon>
        <taxon>Spiralia</taxon>
        <taxon>Lophotrochozoa</taxon>
        <taxon>Mollusca</taxon>
        <taxon>Gastropoda</taxon>
        <taxon>Heterobranchia</taxon>
        <taxon>Euthyneura</taxon>
        <taxon>Panpulmonata</taxon>
        <taxon>Hygrophila</taxon>
        <taxon>Lymnaeoidea</taxon>
        <taxon>Lymnaeidae</taxon>
        <taxon>Lymnaea</taxon>
    </lineage>
</organism>
<feature type="region of interest" description="Disordered" evidence="6">
    <location>
        <begin position="325"/>
        <end position="359"/>
    </location>
</feature>
<evidence type="ECO:0000256" key="7">
    <source>
        <dbReference type="SAM" id="Phobius"/>
    </source>
</evidence>
<comment type="subcellular location">
    <subcellularLocation>
        <location evidence="1">Membrane</location>
    </subcellularLocation>
</comment>
<evidence type="ECO:0000313" key="9">
    <source>
        <dbReference type="EMBL" id="CAL1527048.1"/>
    </source>
</evidence>
<reference evidence="9 10" key="1">
    <citation type="submission" date="2024-04" db="EMBL/GenBank/DDBJ databases">
        <authorList>
            <consortium name="Genoscope - CEA"/>
            <person name="William W."/>
        </authorList>
    </citation>
    <scope>NUCLEOTIDE SEQUENCE [LARGE SCALE GENOMIC DNA]</scope>
</reference>
<proteinExistence type="predicted"/>
<dbReference type="EMBL" id="CAXITT010000011">
    <property type="protein sequence ID" value="CAL1527048.1"/>
    <property type="molecule type" value="Genomic_DNA"/>
</dbReference>
<feature type="compositionally biased region" description="Basic and acidic residues" evidence="6">
    <location>
        <begin position="253"/>
        <end position="267"/>
    </location>
</feature>
<gene>
    <name evidence="9" type="ORF">GSLYS_00001225001</name>
</gene>